<evidence type="ECO:0000256" key="4">
    <source>
        <dbReference type="ARBA" id="ARBA00022989"/>
    </source>
</evidence>
<feature type="transmembrane region" description="Helical" evidence="10">
    <location>
        <begin position="249"/>
        <end position="266"/>
    </location>
</feature>
<keyword evidence="12" id="KW-1185">Reference proteome</keyword>
<dbReference type="GO" id="GO:0034707">
    <property type="term" value="C:chloride channel complex"/>
    <property type="evidence" value="ECO:0007669"/>
    <property type="project" value="UniProtKB-KW"/>
</dbReference>
<feature type="transmembrane region" description="Helical" evidence="10">
    <location>
        <begin position="171"/>
        <end position="194"/>
    </location>
</feature>
<dbReference type="Pfam" id="PF00654">
    <property type="entry name" value="Voltage_CLC"/>
    <property type="match status" value="1"/>
</dbReference>
<name>A0A7H1NQT3_9PROT</name>
<keyword evidence="7" id="KW-0869">Chloride channel</keyword>
<keyword evidence="2" id="KW-0813">Transport</keyword>
<keyword evidence="3 10" id="KW-0812">Transmembrane</keyword>
<evidence type="ECO:0000256" key="10">
    <source>
        <dbReference type="SAM" id="Phobius"/>
    </source>
</evidence>
<feature type="transmembrane region" description="Helical" evidence="10">
    <location>
        <begin position="337"/>
        <end position="362"/>
    </location>
</feature>
<proteinExistence type="predicted"/>
<dbReference type="Gene3D" id="1.10.3080.10">
    <property type="entry name" value="Clc chloride channel"/>
    <property type="match status" value="1"/>
</dbReference>
<dbReference type="SUPFAM" id="SSF81340">
    <property type="entry name" value="Clc chloride channel"/>
    <property type="match status" value="1"/>
</dbReference>
<evidence type="ECO:0000256" key="1">
    <source>
        <dbReference type="ARBA" id="ARBA00004141"/>
    </source>
</evidence>
<dbReference type="PANTHER" id="PTHR43427:SF6">
    <property type="entry name" value="CHLORIDE CHANNEL PROTEIN CLC-E"/>
    <property type="match status" value="1"/>
</dbReference>
<dbReference type="CDD" id="cd01034">
    <property type="entry name" value="EriC_like"/>
    <property type="match status" value="1"/>
</dbReference>
<evidence type="ECO:0000256" key="7">
    <source>
        <dbReference type="ARBA" id="ARBA00023173"/>
    </source>
</evidence>
<keyword evidence="6 10" id="KW-0472">Membrane</keyword>
<gene>
    <name evidence="11" type="primary">clcA</name>
    <name evidence="11" type="ORF">JGUZn3_09110</name>
</gene>
<evidence type="ECO:0000256" key="3">
    <source>
        <dbReference type="ARBA" id="ARBA00022692"/>
    </source>
</evidence>
<organism evidence="11 12">
    <name type="scientific">Entomobacter blattae</name>
    <dbReference type="NCBI Taxonomy" id="2762277"/>
    <lineage>
        <taxon>Bacteria</taxon>
        <taxon>Pseudomonadati</taxon>
        <taxon>Pseudomonadota</taxon>
        <taxon>Alphaproteobacteria</taxon>
        <taxon>Acetobacterales</taxon>
        <taxon>Acetobacteraceae</taxon>
        <taxon>Entomobacter</taxon>
    </lineage>
</organism>
<evidence type="ECO:0000256" key="2">
    <source>
        <dbReference type="ARBA" id="ARBA00022448"/>
    </source>
</evidence>
<dbReference type="GO" id="GO:0005254">
    <property type="term" value="F:chloride channel activity"/>
    <property type="evidence" value="ECO:0007669"/>
    <property type="project" value="UniProtKB-KW"/>
</dbReference>
<reference evidence="11 12" key="1">
    <citation type="submission" date="2020-08" db="EMBL/GenBank/DDBJ databases">
        <title>Complete genome sequence of Entomobacter blattae G55GP.</title>
        <authorList>
            <person name="Poehlein A."/>
            <person name="Guzman J."/>
            <person name="Daniel R."/>
            <person name="Vilcinskas A."/>
        </authorList>
    </citation>
    <scope>NUCLEOTIDE SEQUENCE [LARGE SCALE GENOMIC DNA]</scope>
    <source>
        <strain evidence="11 12">G55GP</strain>
    </source>
</reference>
<dbReference type="InterPro" id="IPR001807">
    <property type="entry name" value="ClC"/>
</dbReference>
<keyword evidence="5" id="KW-0406">Ion transport</keyword>
<evidence type="ECO:0000256" key="9">
    <source>
        <dbReference type="ARBA" id="ARBA00023303"/>
    </source>
</evidence>
<protein>
    <submittedName>
        <fullName evidence="11">H(+)/Cl(-) exchange transporter ClcA</fullName>
    </submittedName>
</protein>
<dbReference type="InterPro" id="IPR050368">
    <property type="entry name" value="ClC-type_chloride_channel"/>
</dbReference>
<evidence type="ECO:0000313" key="11">
    <source>
        <dbReference type="EMBL" id="QNT78143.1"/>
    </source>
</evidence>
<evidence type="ECO:0000256" key="6">
    <source>
        <dbReference type="ARBA" id="ARBA00023136"/>
    </source>
</evidence>
<dbReference type="AlphaFoldDB" id="A0A7H1NQT3"/>
<dbReference type="EMBL" id="CP060244">
    <property type="protein sequence ID" value="QNT78143.1"/>
    <property type="molecule type" value="Genomic_DNA"/>
</dbReference>
<keyword evidence="8" id="KW-0868">Chloride</keyword>
<sequence>MGAILVGFVAVVFASIANLIAQWQKELIHTNAWIMLALSPAGLALSIWLTRNYFKGAQGSGIPQVIASLHMSDMKTVDQILALKTALGKILLTLLGLACGASIGREGPTCQVGASLLHNFGQLGKVTAIGARRSLILAGGAAGVAAAFNTPLGGIVFAIEELSHSFEQKTTGTVLAAVVISGVTTIALIGNYSYFGHANVGLPVGVEWLGIMACSILGGISGGLFSRILITTSKGLPGKIGGWLNRHPVSFAALCGLVLAMIGLISHGTTYGTGYEQAKEIVIGDAHYPASFFIFKFLATIVSYCSGIPGGIFAPSLAIGAGLGGWVAQFFPHATVGTLVLLGMVAYFSAVVQSPLTAAVIVMEMTDNQQILLALLATSFAAYGISSFISHPLYSSLAKNMLAVQEHPAVSPSLPKP</sequence>
<feature type="transmembrane region" description="Helical" evidence="10">
    <location>
        <begin position="31"/>
        <end position="50"/>
    </location>
</feature>
<dbReference type="InterPro" id="IPR014743">
    <property type="entry name" value="Cl-channel_core"/>
</dbReference>
<feature type="transmembrane region" description="Helical" evidence="10">
    <location>
        <begin position="135"/>
        <end position="159"/>
    </location>
</feature>
<keyword evidence="9" id="KW-0407">Ion channel</keyword>
<accession>A0A7H1NQT3</accession>
<evidence type="ECO:0000256" key="5">
    <source>
        <dbReference type="ARBA" id="ARBA00023065"/>
    </source>
</evidence>
<dbReference type="Proteomes" id="UP000516349">
    <property type="component" value="Chromosome"/>
</dbReference>
<evidence type="ECO:0000313" key="12">
    <source>
        <dbReference type="Proteomes" id="UP000516349"/>
    </source>
</evidence>
<evidence type="ECO:0000256" key="8">
    <source>
        <dbReference type="ARBA" id="ARBA00023214"/>
    </source>
</evidence>
<feature type="transmembrane region" description="Helical" evidence="10">
    <location>
        <begin position="371"/>
        <end position="394"/>
    </location>
</feature>
<feature type="transmembrane region" description="Helical" evidence="10">
    <location>
        <begin position="206"/>
        <end position="229"/>
    </location>
</feature>
<keyword evidence="4 10" id="KW-1133">Transmembrane helix</keyword>
<comment type="subcellular location">
    <subcellularLocation>
        <location evidence="1">Membrane</location>
        <topology evidence="1">Multi-pass membrane protein</topology>
    </subcellularLocation>
</comment>
<feature type="transmembrane region" description="Helical" evidence="10">
    <location>
        <begin position="286"/>
        <end position="305"/>
    </location>
</feature>
<dbReference type="KEGG" id="ebla:JGUZn3_09110"/>
<dbReference type="PRINTS" id="PR00762">
    <property type="entry name" value="CLCHANNEL"/>
</dbReference>
<dbReference type="PANTHER" id="PTHR43427">
    <property type="entry name" value="CHLORIDE CHANNEL PROTEIN CLC-E"/>
    <property type="match status" value="1"/>
</dbReference>